<accession>A0ABD5WT92</accession>
<dbReference type="AlphaFoldDB" id="A0ABD5WT92"/>
<sequence length="314" mass="33782">MSVGDELSSRTVLVTGAGGFFGGHVASRLSGVGAEVHSIHHSEPSQSLPESPHRRYVGDVTDEQFLDTCFREARPEYVYHLAAKTTSRGESAGVVETNVTGTKNVFEKAVEHDAEGVVFTSSAYRYADTRTAKTESHPVAASSLYDASKRSGERLARSYSENEGLSVAVAVPFLVYGPRQTPAGGLIPSAIASALEDESFRVRCTDHVRDPVFVGDAVDALLNATIRLADDDWMLFNVCGGTGMTAGEMVGDIYELVGADARPTYDHAAECEQTASHLVGDPSHAAELLDWKPTTSWRDGLRRTVEAARRESDS</sequence>
<dbReference type="SUPFAM" id="SSF51735">
    <property type="entry name" value="NAD(P)-binding Rossmann-fold domains"/>
    <property type="match status" value="1"/>
</dbReference>
<comment type="caution">
    <text evidence="3">The sequence shown here is derived from an EMBL/GenBank/DDBJ whole genome shotgun (WGS) entry which is preliminary data.</text>
</comment>
<comment type="similarity">
    <text evidence="1">Belongs to the NAD(P)-dependent epimerase/dehydratase family.</text>
</comment>
<gene>
    <name evidence="3" type="ORF">ACFQJ6_19470</name>
</gene>
<protein>
    <submittedName>
        <fullName evidence="3">NAD-dependent epimerase/dehydratase family protein</fullName>
    </submittedName>
</protein>
<name>A0ABD5WT92_9EURY</name>
<reference evidence="3 4" key="1">
    <citation type="journal article" date="2019" name="Int. J. Syst. Evol. Microbiol.">
        <title>The Global Catalogue of Microorganisms (GCM) 10K type strain sequencing project: providing services to taxonomists for standard genome sequencing and annotation.</title>
        <authorList>
            <consortium name="The Broad Institute Genomics Platform"/>
            <consortium name="The Broad Institute Genome Sequencing Center for Infectious Disease"/>
            <person name="Wu L."/>
            <person name="Ma J."/>
        </authorList>
    </citation>
    <scope>NUCLEOTIDE SEQUENCE [LARGE SCALE GENOMIC DNA]</scope>
    <source>
        <strain evidence="3 4">DT72</strain>
    </source>
</reference>
<dbReference type="PANTHER" id="PTHR43000">
    <property type="entry name" value="DTDP-D-GLUCOSE 4,6-DEHYDRATASE-RELATED"/>
    <property type="match status" value="1"/>
</dbReference>
<evidence type="ECO:0000256" key="1">
    <source>
        <dbReference type="ARBA" id="ARBA00007637"/>
    </source>
</evidence>
<keyword evidence="4" id="KW-1185">Reference proteome</keyword>
<dbReference type="EMBL" id="JBHSZH010000005">
    <property type="protein sequence ID" value="MFC7081945.1"/>
    <property type="molecule type" value="Genomic_DNA"/>
</dbReference>
<dbReference type="InterPro" id="IPR036291">
    <property type="entry name" value="NAD(P)-bd_dom_sf"/>
</dbReference>
<dbReference type="InterPro" id="IPR001509">
    <property type="entry name" value="Epimerase_deHydtase"/>
</dbReference>
<dbReference type="Gene3D" id="3.40.50.720">
    <property type="entry name" value="NAD(P)-binding Rossmann-like Domain"/>
    <property type="match status" value="1"/>
</dbReference>
<evidence type="ECO:0000313" key="4">
    <source>
        <dbReference type="Proteomes" id="UP001596407"/>
    </source>
</evidence>
<organism evidence="3 4">
    <name type="scientific">Halorussus caseinilyticus</name>
    <dbReference type="NCBI Taxonomy" id="3034025"/>
    <lineage>
        <taxon>Archaea</taxon>
        <taxon>Methanobacteriati</taxon>
        <taxon>Methanobacteriota</taxon>
        <taxon>Stenosarchaea group</taxon>
        <taxon>Halobacteria</taxon>
        <taxon>Halobacteriales</taxon>
        <taxon>Haladaptataceae</taxon>
        <taxon>Halorussus</taxon>
    </lineage>
</organism>
<proteinExistence type="inferred from homology"/>
<evidence type="ECO:0000259" key="2">
    <source>
        <dbReference type="Pfam" id="PF01370"/>
    </source>
</evidence>
<evidence type="ECO:0000313" key="3">
    <source>
        <dbReference type="EMBL" id="MFC7081945.1"/>
    </source>
</evidence>
<dbReference type="Proteomes" id="UP001596407">
    <property type="component" value="Unassembled WGS sequence"/>
</dbReference>
<dbReference type="Pfam" id="PF01370">
    <property type="entry name" value="Epimerase"/>
    <property type="match status" value="1"/>
</dbReference>
<dbReference type="RefSeq" id="WP_382210207.1">
    <property type="nucleotide sequence ID" value="NZ_JBHSZH010000005.1"/>
</dbReference>
<feature type="domain" description="NAD-dependent epimerase/dehydratase" evidence="2">
    <location>
        <begin position="12"/>
        <end position="224"/>
    </location>
</feature>